<dbReference type="GO" id="GO:0071949">
    <property type="term" value="F:FAD binding"/>
    <property type="evidence" value="ECO:0007669"/>
    <property type="project" value="InterPro"/>
</dbReference>
<evidence type="ECO:0000256" key="8">
    <source>
        <dbReference type="ARBA" id="ARBA00023002"/>
    </source>
</evidence>
<keyword evidence="10 11" id="KW-0472">Membrane</keyword>
<dbReference type="OrthoDB" id="16820at2759"/>
<dbReference type="PANTHER" id="PTHR47356">
    <property type="entry name" value="FAD-DEPENDENT MONOOXYGENASE ASQG-RELATED"/>
    <property type="match status" value="1"/>
</dbReference>
<comment type="caution">
    <text evidence="13">The sequence shown here is derived from an EMBL/GenBank/DDBJ whole genome shotgun (WGS) entry which is preliminary data.</text>
</comment>
<dbReference type="EMBL" id="JAGMUV010000011">
    <property type="protein sequence ID" value="KAH7141068.1"/>
    <property type="molecule type" value="Genomic_DNA"/>
</dbReference>
<gene>
    <name evidence="13" type="ORF">EDB81DRAFT_692678</name>
</gene>
<organism evidence="13 14">
    <name type="scientific">Dactylonectria macrodidyma</name>
    <dbReference type="NCBI Taxonomy" id="307937"/>
    <lineage>
        <taxon>Eukaryota</taxon>
        <taxon>Fungi</taxon>
        <taxon>Dikarya</taxon>
        <taxon>Ascomycota</taxon>
        <taxon>Pezizomycotina</taxon>
        <taxon>Sordariomycetes</taxon>
        <taxon>Hypocreomycetidae</taxon>
        <taxon>Hypocreales</taxon>
        <taxon>Nectriaceae</taxon>
        <taxon>Dactylonectria</taxon>
    </lineage>
</organism>
<evidence type="ECO:0000256" key="1">
    <source>
        <dbReference type="ARBA" id="ARBA00001974"/>
    </source>
</evidence>
<protein>
    <submittedName>
        <fullName evidence="13">FAD binding domain protein</fullName>
    </submittedName>
</protein>
<dbReference type="GO" id="GO:0004497">
    <property type="term" value="F:monooxygenase activity"/>
    <property type="evidence" value="ECO:0007669"/>
    <property type="project" value="UniProtKB-KW"/>
</dbReference>
<feature type="transmembrane region" description="Helical" evidence="11">
    <location>
        <begin position="622"/>
        <end position="642"/>
    </location>
</feature>
<evidence type="ECO:0000256" key="2">
    <source>
        <dbReference type="ARBA" id="ARBA00004370"/>
    </source>
</evidence>
<feature type="transmembrane region" description="Helical" evidence="11">
    <location>
        <begin position="455"/>
        <end position="473"/>
    </location>
</feature>
<evidence type="ECO:0000256" key="3">
    <source>
        <dbReference type="ARBA" id="ARBA00007992"/>
    </source>
</evidence>
<dbReference type="InterPro" id="IPR050562">
    <property type="entry name" value="FAD_mOase_fung"/>
</dbReference>
<evidence type="ECO:0000259" key="12">
    <source>
        <dbReference type="Pfam" id="PF01494"/>
    </source>
</evidence>
<evidence type="ECO:0000256" key="5">
    <source>
        <dbReference type="ARBA" id="ARBA00022692"/>
    </source>
</evidence>
<accession>A0A9P9EP98</accession>
<feature type="transmembrane region" description="Helical" evidence="11">
    <location>
        <begin position="663"/>
        <end position="685"/>
    </location>
</feature>
<evidence type="ECO:0000256" key="11">
    <source>
        <dbReference type="SAM" id="Phobius"/>
    </source>
</evidence>
<evidence type="ECO:0000256" key="10">
    <source>
        <dbReference type="ARBA" id="ARBA00023136"/>
    </source>
</evidence>
<proteinExistence type="inferred from homology"/>
<dbReference type="InterPro" id="IPR002938">
    <property type="entry name" value="FAD-bd"/>
</dbReference>
<keyword evidence="4" id="KW-0285">Flavoprotein</keyword>
<keyword evidence="5 11" id="KW-0812">Transmembrane</keyword>
<evidence type="ECO:0000256" key="7">
    <source>
        <dbReference type="ARBA" id="ARBA00022989"/>
    </source>
</evidence>
<name>A0A9P9EP98_9HYPO</name>
<dbReference type="PRINTS" id="PR00420">
    <property type="entry name" value="RNGMNOXGNASE"/>
</dbReference>
<keyword evidence="7 11" id="KW-1133">Transmembrane helix</keyword>
<dbReference type="PANTHER" id="PTHR47356:SF2">
    <property type="entry name" value="FAD-BINDING DOMAIN-CONTAINING PROTEIN-RELATED"/>
    <property type="match status" value="1"/>
</dbReference>
<dbReference type="GO" id="GO:0016020">
    <property type="term" value="C:membrane"/>
    <property type="evidence" value="ECO:0007669"/>
    <property type="project" value="UniProtKB-SubCell"/>
</dbReference>
<evidence type="ECO:0000256" key="9">
    <source>
        <dbReference type="ARBA" id="ARBA00023033"/>
    </source>
</evidence>
<feature type="transmembrane region" description="Helical" evidence="11">
    <location>
        <begin position="745"/>
        <end position="770"/>
    </location>
</feature>
<feature type="domain" description="FAD-binding" evidence="12">
    <location>
        <begin position="8"/>
        <end position="342"/>
    </location>
</feature>
<keyword evidence="9" id="KW-0503">Monooxygenase</keyword>
<evidence type="ECO:0000256" key="4">
    <source>
        <dbReference type="ARBA" id="ARBA00022630"/>
    </source>
</evidence>
<dbReference type="Pfam" id="PF01494">
    <property type="entry name" value="FAD_binding_3"/>
    <property type="match status" value="1"/>
</dbReference>
<dbReference type="Proteomes" id="UP000738349">
    <property type="component" value="Unassembled WGS sequence"/>
</dbReference>
<comment type="cofactor">
    <cofactor evidence="1">
        <name>FAD</name>
        <dbReference type="ChEBI" id="CHEBI:57692"/>
    </cofactor>
</comment>
<dbReference type="SUPFAM" id="SSF51905">
    <property type="entry name" value="FAD/NAD(P)-binding domain"/>
    <property type="match status" value="1"/>
</dbReference>
<dbReference type="InterPro" id="IPR036188">
    <property type="entry name" value="FAD/NAD-bd_sf"/>
</dbReference>
<keyword evidence="6" id="KW-0274">FAD</keyword>
<keyword evidence="8" id="KW-0560">Oxidoreductase</keyword>
<feature type="transmembrane region" description="Helical" evidence="11">
    <location>
        <begin position="715"/>
        <end position="733"/>
    </location>
</feature>
<evidence type="ECO:0000313" key="14">
    <source>
        <dbReference type="Proteomes" id="UP000738349"/>
    </source>
</evidence>
<comment type="similarity">
    <text evidence="3">Belongs to the paxM FAD-dependent monooxygenase family.</text>
</comment>
<dbReference type="Gene3D" id="3.50.50.60">
    <property type="entry name" value="FAD/NAD(P)-binding domain"/>
    <property type="match status" value="1"/>
</dbReference>
<feature type="transmembrane region" description="Helical" evidence="11">
    <location>
        <begin position="590"/>
        <end position="610"/>
    </location>
</feature>
<evidence type="ECO:0000313" key="13">
    <source>
        <dbReference type="EMBL" id="KAH7141068.1"/>
    </source>
</evidence>
<comment type="subcellular location">
    <subcellularLocation>
        <location evidence="2">Membrane</location>
    </subcellularLocation>
</comment>
<evidence type="ECO:0000256" key="6">
    <source>
        <dbReference type="ARBA" id="ARBA00022827"/>
    </source>
</evidence>
<dbReference type="AlphaFoldDB" id="A0A9P9EP98"/>
<keyword evidence="14" id="KW-1185">Reference proteome</keyword>
<sequence length="782" mass="86360">MAPSNDFKIIIAGGGIAGLTLAVLLEKFDIDYVLLEAHDEIAPPVGASIGMMPNGLLILDQLGCYDAVRAVSRGGESDRIIVRNRNGKPIAVNENVLDHLEHRHGYPVIFFDRQWLLQVLYDKIQQKDQIFLRNKVMTIETGAGGVQVSTQEGQIYHGTMVIGADGIYSAVRSEMLRIAVETNPGYFPAGEEDRVPCYYQCSFGIAHKVAGWPQHEQNFTTGDKRTFLVCSGPDDRVFWFLFVKLPETKYGQDIPRYTKEDEAVFVKQHQSLLITETLTFGDVFAKRITSTLTPLHQVVFEKWYFDRLLLIGDSAHKPHPASGMGANAAIESVAEFANALLAKRDARPNGLNGLTTEDVNAICHKMQSVRYKRAKMTISASEKMQAVLAYENPIVSTIVWRIYDPLAGKDSLLRILGGRTLGGSRVDKFPIPSRPRAVPYHHELPARPFKSSQAAFVRLLYTVIMAFLFIIALGSRSGSSCWGGICQDMDRSESSGSPFSQYSTQSPYVLPRLELIYLLSQSISPLLTYTIEGSRAGNQGTPSALSFPYTVGLQVMGICRATPLLSIFTSSLPFDAPAGRYVDLEVAKSLVPALTFGYIFPTFAMLAPLANKGLDEWPNGSWMVPLLLPVLMTSFSHAFKLARTKSKKPHLNRYTLADIPILQFAYGFAFATQATAHLATLAYTYSYFNMSPAKVLEFGSGGILSVPTSIMRSDVALTVFAITIYNLYAVWDLRRAGYITRRDSFVASLYVILGQIIAGPGATWAGLWSWREGVISGLSTIR</sequence>
<reference evidence="13" key="1">
    <citation type="journal article" date="2021" name="Nat. Commun.">
        <title>Genetic determinants of endophytism in the Arabidopsis root mycobiome.</title>
        <authorList>
            <person name="Mesny F."/>
            <person name="Miyauchi S."/>
            <person name="Thiergart T."/>
            <person name="Pickel B."/>
            <person name="Atanasova L."/>
            <person name="Karlsson M."/>
            <person name="Huettel B."/>
            <person name="Barry K.W."/>
            <person name="Haridas S."/>
            <person name="Chen C."/>
            <person name="Bauer D."/>
            <person name="Andreopoulos W."/>
            <person name="Pangilinan J."/>
            <person name="LaButti K."/>
            <person name="Riley R."/>
            <person name="Lipzen A."/>
            <person name="Clum A."/>
            <person name="Drula E."/>
            <person name="Henrissat B."/>
            <person name="Kohler A."/>
            <person name="Grigoriev I.V."/>
            <person name="Martin F.M."/>
            <person name="Hacquard S."/>
        </authorList>
    </citation>
    <scope>NUCLEOTIDE SEQUENCE</scope>
    <source>
        <strain evidence="13">MPI-CAGE-AT-0147</strain>
    </source>
</reference>